<proteinExistence type="inferred from homology"/>
<dbReference type="PROSITE" id="PS00072">
    <property type="entry name" value="ACYL_COA_DH_1"/>
    <property type="match status" value="1"/>
</dbReference>
<evidence type="ECO:0000259" key="6">
    <source>
        <dbReference type="Pfam" id="PF00441"/>
    </source>
</evidence>
<comment type="similarity">
    <text evidence="2">Belongs to the acyl-CoA dehydrogenase family.</text>
</comment>
<dbReference type="EMBL" id="CAJNYD010001534">
    <property type="protein sequence ID" value="CAF3346095.1"/>
    <property type="molecule type" value="Genomic_DNA"/>
</dbReference>
<sequence length="801" mass="90945">MYRLNTAFFRHLSLFQRGSLISNIGRHQSISHTCSVEDALDEEQKAIQQTANQFAQTEMAPFMYEWDRTEYFPKDTLRKAAQLGFAAIYCRDEFGGTGGTRLDASLIFEALSQGCVSTAAYLSIHNMCAWMIDTFGSDVNRAKWIPRLATMELFSSYCLTEPGAGSDAASLTTRAERKGDKYILNGTKAFISGGGESDIYLVMCRTGDQTPKGISCILVEKDSPGLSFGKKEEKIGWNSQPTRPVIMDDCEVPVENLIGNEGQGFEIAMRGLNGGRINIASCSLGAAQASIQKTGEYLKVRKQFGKSLEQFQHLQFKFAEMFTKLVASRLLVRKAALALDQNSPDTVTLCSMAKLFATDACFDVINGLISIPAMFSMGMFYEHSREVDQAILRLNSLKRNRSNVFQYIMLNCSELVHEYPEFGASPQVDLCEGYGLAVKLGKLAVLSSDSLWDLIGPYYRNDSSGFVPYHLRDINNPPAHLDDKQKSNWIRTAQKMQKNYQNQQQYPAFYLPTSFYEIIYVNKFTTTETMQKLIDHVRYCLEFTFDTEGERSNNQLALIQIQTIPQQLPCFVVLLELLHLSSYDTLIFVKIKQLFQLIFQSKDKLYSWGSLRRELYPAVNYELWEWPITSQIFDVQLDFSEWYKWALFHCKVYGSLLLQHNVINYVRSNTNINSSSTCTCHEANPYRSGEKWGLQDALVYTCQLFIDKSMTISYWAKGLDPHHSTLSITTREKMLRYAIYDCFTTTYLARPVLSTWTFQKVKNTNVIDLFQASSSSSASPSLSSLPHENNIIINTNINPQI</sequence>
<evidence type="ECO:0000256" key="3">
    <source>
        <dbReference type="ARBA" id="ARBA00022630"/>
    </source>
</evidence>
<dbReference type="InterPro" id="IPR009075">
    <property type="entry name" value="AcylCo_DH/oxidase_C"/>
</dbReference>
<dbReference type="Pfam" id="PF00441">
    <property type="entry name" value="Acyl-CoA_dh_1"/>
    <property type="match status" value="1"/>
</dbReference>
<evidence type="ECO:0000313" key="9">
    <source>
        <dbReference type="EMBL" id="CAF3346095.1"/>
    </source>
</evidence>
<reference evidence="9" key="1">
    <citation type="submission" date="2021-02" db="EMBL/GenBank/DDBJ databases">
        <authorList>
            <person name="Nowell W R."/>
        </authorList>
    </citation>
    <scope>NUCLEOTIDE SEQUENCE</scope>
</reference>
<dbReference type="AlphaFoldDB" id="A0A817V960"/>
<dbReference type="Gene3D" id="1.10.540.10">
    <property type="entry name" value="Acyl-CoA dehydrogenase/oxidase, N-terminal domain"/>
    <property type="match status" value="1"/>
</dbReference>
<evidence type="ECO:0000256" key="5">
    <source>
        <dbReference type="ARBA" id="ARBA00023002"/>
    </source>
</evidence>
<dbReference type="Gene3D" id="1.20.140.10">
    <property type="entry name" value="Butyryl-CoA Dehydrogenase, subunit A, domain 3"/>
    <property type="match status" value="1"/>
</dbReference>
<dbReference type="InterPro" id="IPR036397">
    <property type="entry name" value="RNaseH_sf"/>
</dbReference>
<comment type="cofactor">
    <cofactor evidence="1">
        <name>FAD</name>
        <dbReference type="ChEBI" id="CHEBI:57692"/>
    </cofactor>
</comment>
<dbReference type="GO" id="GO:0003676">
    <property type="term" value="F:nucleic acid binding"/>
    <property type="evidence" value="ECO:0007669"/>
    <property type="project" value="InterPro"/>
</dbReference>
<dbReference type="PANTHER" id="PTHR43831:SF1">
    <property type="entry name" value="ISOBUTYRYL-COA DEHYDROGENASE, MITOCHONDRIAL"/>
    <property type="match status" value="1"/>
</dbReference>
<dbReference type="GO" id="GO:0005739">
    <property type="term" value="C:mitochondrion"/>
    <property type="evidence" value="ECO:0007669"/>
    <property type="project" value="TreeGrafter"/>
</dbReference>
<dbReference type="InterPro" id="IPR006091">
    <property type="entry name" value="Acyl-CoA_Oxase/DH_mid-dom"/>
</dbReference>
<dbReference type="Gene3D" id="3.30.420.10">
    <property type="entry name" value="Ribonuclease H-like superfamily/Ribonuclease H"/>
    <property type="match status" value="1"/>
</dbReference>
<dbReference type="InterPro" id="IPR006089">
    <property type="entry name" value="Acyl-CoA_DH_CS"/>
</dbReference>
<feature type="domain" description="Acyl-CoA dehydrogenase/oxidase N-terminal" evidence="8">
    <location>
        <begin position="42"/>
        <end position="152"/>
    </location>
</feature>
<feature type="domain" description="Acyl-CoA dehydrogenase/oxidase C-terminal" evidence="6">
    <location>
        <begin position="262"/>
        <end position="366"/>
    </location>
</feature>
<dbReference type="Pfam" id="PF02770">
    <property type="entry name" value="Acyl-CoA_dh_M"/>
    <property type="match status" value="1"/>
</dbReference>
<dbReference type="InterPro" id="IPR013786">
    <property type="entry name" value="AcylCoA_DH/ox_N"/>
</dbReference>
<dbReference type="InterPro" id="IPR046373">
    <property type="entry name" value="Acyl-CoA_Oxase/DH_mid-dom_sf"/>
</dbReference>
<dbReference type="SUPFAM" id="SSF56645">
    <property type="entry name" value="Acyl-CoA dehydrogenase NM domain-like"/>
    <property type="match status" value="1"/>
</dbReference>
<evidence type="ECO:0000256" key="4">
    <source>
        <dbReference type="ARBA" id="ARBA00022827"/>
    </source>
</evidence>
<feature type="domain" description="Acyl-CoA oxidase/dehydrogenase middle" evidence="7">
    <location>
        <begin position="157"/>
        <end position="250"/>
    </location>
</feature>
<dbReference type="InterPro" id="IPR052547">
    <property type="entry name" value="Mito_Isobutyryl-CoADH"/>
</dbReference>
<evidence type="ECO:0000259" key="7">
    <source>
        <dbReference type="Pfam" id="PF02770"/>
    </source>
</evidence>
<dbReference type="InterPro" id="IPR009100">
    <property type="entry name" value="AcylCoA_DH/oxidase_NM_dom_sf"/>
</dbReference>
<dbReference type="Proteomes" id="UP000663833">
    <property type="component" value="Unassembled WGS sequence"/>
</dbReference>
<dbReference type="PANTHER" id="PTHR43831">
    <property type="entry name" value="ISOBUTYRYL-COA DEHYDROGENASE"/>
    <property type="match status" value="1"/>
</dbReference>
<keyword evidence="4" id="KW-0274">FAD</keyword>
<dbReference type="FunFam" id="2.40.110.10:FF:000001">
    <property type="entry name" value="Acyl-CoA dehydrogenase, mitochondrial"/>
    <property type="match status" value="1"/>
</dbReference>
<dbReference type="Gene3D" id="2.40.110.10">
    <property type="entry name" value="Butyryl-CoA Dehydrogenase, subunit A, domain 2"/>
    <property type="match status" value="1"/>
</dbReference>
<evidence type="ECO:0000256" key="2">
    <source>
        <dbReference type="ARBA" id="ARBA00009347"/>
    </source>
</evidence>
<dbReference type="GO" id="GO:0050660">
    <property type="term" value="F:flavin adenine dinucleotide binding"/>
    <property type="evidence" value="ECO:0007669"/>
    <property type="project" value="InterPro"/>
</dbReference>
<evidence type="ECO:0000259" key="8">
    <source>
        <dbReference type="Pfam" id="PF02771"/>
    </source>
</evidence>
<comment type="caution">
    <text evidence="9">The sequence shown here is derived from an EMBL/GenBank/DDBJ whole genome shotgun (WGS) entry which is preliminary data.</text>
</comment>
<organism evidence="9 10">
    <name type="scientific">Rotaria socialis</name>
    <dbReference type="NCBI Taxonomy" id="392032"/>
    <lineage>
        <taxon>Eukaryota</taxon>
        <taxon>Metazoa</taxon>
        <taxon>Spiralia</taxon>
        <taxon>Gnathifera</taxon>
        <taxon>Rotifera</taxon>
        <taxon>Eurotatoria</taxon>
        <taxon>Bdelloidea</taxon>
        <taxon>Philodinida</taxon>
        <taxon>Philodinidae</taxon>
        <taxon>Rotaria</taxon>
    </lineage>
</organism>
<dbReference type="SUPFAM" id="SSF47203">
    <property type="entry name" value="Acyl-CoA dehydrogenase C-terminal domain-like"/>
    <property type="match status" value="1"/>
</dbReference>
<dbReference type="InterPro" id="IPR037069">
    <property type="entry name" value="AcylCoA_DH/ox_N_sf"/>
</dbReference>
<dbReference type="InterPro" id="IPR036250">
    <property type="entry name" value="AcylCo_DH-like_C"/>
</dbReference>
<dbReference type="GO" id="GO:0003995">
    <property type="term" value="F:acyl-CoA dehydrogenase activity"/>
    <property type="evidence" value="ECO:0007669"/>
    <property type="project" value="InterPro"/>
</dbReference>
<evidence type="ECO:0000256" key="1">
    <source>
        <dbReference type="ARBA" id="ARBA00001974"/>
    </source>
</evidence>
<dbReference type="Pfam" id="PF02771">
    <property type="entry name" value="Acyl-CoA_dh_N"/>
    <property type="match status" value="1"/>
</dbReference>
<name>A0A817V960_9BILA</name>
<protein>
    <submittedName>
        <fullName evidence="9">Uncharacterized protein</fullName>
    </submittedName>
</protein>
<evidence type="ECO:0000313" key="10">
    <source>
        <dbReference type="Proteomes" id="UP000663833"/>
    </source>
</evidence>
<keyword evidence="5" id="KW-0560">Oxidoreductase</keyword>
<accession>A0A817V960</accession>
<keyword evidence="3" id="KW-0285">Flavoprotein</keyword>
<gene>
    <name evidence="9" type="ORF">LUA448_LOCUS12616</name>
</gene>